<sequence length="59" mass="6479">MSGHSSFEHGAAKVWREPDRCARLARARRASRGIAYLVVTMVAAGMSLHVLLAWWGAGR</sequence>
<evidence type="ECO:0000256" key="1">
    <source>
        <dbReference type="SAM" id="Phobius"/>
    </source>
</evidence>
<evidence type="ECO:0000313" key="2">
    <source>
        <dbReference type="EMBL" id="SFL45830.1"/>
    </source>
</evidence>
<keyword evidence="3" id="KW-1185">Reference proteome</keyword>
<gene>
    <name evidence="2" type="ORF">SAMN02982985_00245</name>
</gene>
<dbReference type="Proteomes" id="UP000199470">
    <property type="component" value="Unassembled WGS sequence"/>
</dbReference>
<evidence type="ECO:0000313" key="3">
    <source>
        <dbReference type="Proteomes" id="UP000199470"/>
    </source>
</evidence>
<accession>A0A1I4HVG4</accession>
<feature type="transmembrane region" description="Helical" evidence="1">
    <location>
        <begin position="33"/>
        <end position="57"/>
    </location>
</feature>
<name>A0A1I4HVG4_9BURK</name>
<dbReference type="AlphaFoldDB" id="A0A1I4HVG4"/>
<keyword evidence="1" id="KW-0472">Membrane</keyword>
<keyword evidence="1" id="KW-1133">Transmembrane helix</keyword>
<protein>
    <submittedName>
        <fullName evidence="2">Uncharacterized protein</fullName>
    </submittedName>
</protein>
<keyword evidence="1" id="KW-0812">Transmembrane</keyword>
<dbReference type="RefSeq" id="WP_093382523.1">
    <property type="nucleotide sequence ID" value="NZ_FOTW01000004.1"/>
</dbReference>
<organism evidence="2 3">
    <name type="scientific">Rugamonas rubra</name>
    <dbReference type="NCBI Taxonomy" id="758825"/>
    <lineage>
        <taxon>Bacteria</taxon>
        <taxon>Pseudomonadati</taxon>
        <taxon>Pseudomonadota</taxon>
        <taxon>Betaproteobacteria</taxon>
        <taxon>Burkholderiales</taxon>
        <taxon>Oxalobacteraceae</taxon>
        <taxon>Telluria group</taxon>
        <taxon>Rugamonas</taxon>
    </lineage>
</organism>
<proteinExistence type="predicted"/>
<reference evidence="2 3" key="1">
    <citation type="submission" date="2016-10" db="EMBL/GenBank/DDBJ databases">
        <authorList>
            <person name="de Groot N.N."/>
        </authorList>
    </citation>
    <scope>NUCLEOTIDE SEQUENCE [LARGE SCALE GENOMIC DNA]</scope>
    <source>
        <strain evidence="2 3">ATCC 43154</strain>
    </source>
</reference>
<dbReference type="EMBL" id="FOTW01000004">
    <property type="protein sequence ID" value="SFL45830.1"/>
    <property type="molecule type" value="Genomic_DNA"/>
</dbReference>